<accession>A0A0U1LR89</accession>
<dbReference type="Gene3D" id="1.10.20.10">
    <property type="entry name" value="Histone, subunit A"/>
    <property type="match status" value="1"/>
</dbReference>
<reference evidence="11 12" key="1">
    <citation type="submission" date="2015-04" db="EMBL/GenBank/DDBJ databases">
        <authorList>
            <person name="Syromyatnikov M.Y."/>
            <person name="Popov V.N."/>
        </authorList>
    </citation>
    <scope>NUCLEOTIDE SEQUENCE [LARGE SCALE GENOMIC DNA]</scope>
    <source>
        <strain evidence="11">WF-38-12</strain>
    </source>
</reference>
<dbReference type="InterPro" id="IPR009072">
    <property type="entry name" value="Histone-fold"/>
</dbReference>
<evidence type="ECO:0000256" key="6">
    <source>
        <dbReference type="ARBA" id="ARBA00023242"/>
    </source>
</evidence>
<keyword evidence="2" id="KW-0597">Phosphoprotein</keyword>
<dbReference type="GO" id="GO:0046982">
    <property type="term" value="F:protein heterodimerization activity"/>
    <property type="evidence" value="ECO:0007669"/>
    <property type="project" value="InterPro"/>
</dbReference>
<feature type="region of interest" description="Disordered" evidence="9">
    <location>
        <begin position="1106"/>
        <end position="1267"/>
    </location>
</feature>
<evidence type="ECO:0000313" key="12">
    <source>
        <dbReference type="Proteomes" id="UP000054383"/>
    </source>
</evidence>
<dbReference type="InterPro" id="IPR018359">
    <property type="entry name" value="Bromodomain_CS"/>
</dbReference>
<keyword evidence="12" id="KW-1185">Reference proteome</keyword>
<dbReference type="GO" id="GO:0000124">
    <property type="term" value="C:SAGA complex"/>
    <property type="evidence" value="ECO:0007669"/>
    <property type="project" value="InterPro"/>
</dbReference>
<dbReference type="GO" id="GO:0046695">
    <property type="term" value="C:SLIK (SAGA-like) complex"/>
    <property type="evidence" value="ECO:0007669"/>
    <property type="project" value="InterPro"/>
</dbReference>
<dbReference type="InterPro" id="IPR001487">
    <property type="entry name" value="Bromodomain"/>
</dbReference>
<keyword evidence="6" id="KW-0539">Nucleus</keyword>
<dbReference type="Proteomes" id="UP000054383">
    <property type="component" value="Unassembled WGS sequence"/>
</dbReference>
<dbReference type="EMBL" id="CVMT01000002">
    <property type="protein sequence ID" value="CRG85923.1"/>
    <property type="molecule type" value="Genomic_DNA"/>
</dbReference>
<feature type="compositionally biased region" description="Low complexity" evidence="9">
    <location>
        <begin position="565"/>
        <end position="581"/>
    </location>
</feature>
<dbReference type="STRING" id="28573.A0A0U1LR89"/>
<dbReference type="OMA" id="YRRSEAK"/>
<dbReference type="FunFam" id="1.20.920.10:FF:000032">
    <property type="entry name" value="Transcriptional activator spt7"/>
    <property type="match status" value="1"/>
</dbReference>
<dbReference type="GO" id="GO:0005634">
    <property type="term" value="C:nucleus"/>
    <property type="evidence" value="ECO:0007669"/>
    <property type="project" value="UniProtKB-SubCell"/>
</dbReference>
<dbReference type="PROSITE" id="PS50014">
    <property type="entry name" value="BROMODOMAIN_2"/>
    <property type="match status" value="1"/>
</dbReference>
<evidence type="ECO:0000256" key="5">
    <source>
        <dbReference type="ARBA" id="ARBA00023163"/>
    </source>
</evidence>
<organism evidence="11 12">
    <name type="scientific">Talaromyces islandicus</name>
    <name type="common">Penicillium islandicum</name>
    <dbReference type="NCBI Taxonomy" id="28573"/>
    <lineage>
        <taxon>Eukaryota</taxon>
        <taxon>Fungi</taxon>
        <taxon>Dikarya</taxon>
        <taxon>Ascomycota</taxon>
        <taxon>Pezizomycotina</taxon>
        <taxon>Eurotiomycetes</taxon>
        <taxon>Eurotiomycetidae</taxon>
        <taxon>Eurotiales</taxon>
        <taxon>Trichocomaceae</taxon>
        <taxon>Talaromyces</taxon>
        <taxon>Talaromyces sect. Islandici</taxon>
    </lineage>
</organism>
<evidence type="ECO:0000313" key="11">
    <source>
        <dbReference type="EMBL" id="CRG85923.1"/>
    </source>
</evidence>
<dbReference type="GO" id="GO:0005198">
    <property type="term" value="F:structural molecule activity"/>
    <property type="evidence" value="ECO:0007669"/>
    <property type="project" value="TreeGrafter"/>
</dbReference>
<keyword evidence="4 8" id="KW-0103">Bromodomain</keyword>
<dbReference type="PRINTS" id="PR00503">
    <property type="entry name" value="BROMODOMAIN"/>
</dbReference>
<dbReference type="Pfam" id="PF00439">
    <property type="entry name" value="Bromodomain"/>
    <property type="match status" value="1"/>
</dbReference>
<evidence type="ECO:0000256" key="2">
    <source>
        <dbReference type="ARBA" id="ARBA00022553"/>
    </source>
</evidence>
<feature type="region of interest" description="Disordered" evidence="9">
    <location>
        <begin position="97"/>
        <end position="134"/>
    </location>
</feature>
<dbReference type="InterPro" id="IPR006565">
    <property type="entry name" value="BTP"/>
</dbReference>
<feature type="compositionally biased region" description="Polar residues" evidence="9">
    <location>
        <begin position="1237"/>
        <end position="1267"/>
    </location>
</feature>
<evidence type="ECO:0000256" key="1">
    <source>
        <dbReference type="ARBA" id="ARBA00004123"/>
    </source>
</evidence>
<evidence type="ECO:0000256" key="8">
    <source>
        <dbReference type="PROSITE-ProRule" id="PRU00035"/>
    </source>
</evidence>
<dbReference type="PANTHER" id="PTHR47343:SF1">
    <property type="entry name" value="TRANSCRIPTIONAL ACTIVATOR SPT7"/>
    <property type="match status" value="1"/>
</dbReference>
<dbReference type="Pfam" id="PF07524">
    <property type="entry name" value="Bromo_TP"/>
    <property type="match status" value="1"/>
</dbReference>
<sequence length="1267" mass="137394">MWSVEAASANGVCQPPSLTTTKKCPTPAINHIARLSVFDPKPSPRWLSRPPVSSHPFLRVPNALVLRWTGCAEQASPSTGFPQGAAMSLGQNQAWLPPGHLRPPDDANGTPRFSSGARTPQMRLVSASDQGSQAGNLISDAEAAAEEDPRITLFRELYDRSEAKINALFSNDGIASAASEAEATIEAEPPEGAPARAEDPAPPPKKSARKIDDDDYDEYDDDEDEEEEGSEGQDDSSISPLKAKSTAPPARDASPAQRPTTSTSTPVDSVKESKKDTLEGIRQKLEEGKKATEEAARRSFQTMFYTLENDHDAMKEQERLEESERLVEAEMSGQGTGSNANAGASGYGSLSSANLGASSLTLKNLIARIDMKRTMVQASDAELRSLMSEVRKNRSKWASEDKVGQEELYEAAEKVLSELKAMTEHSSFFLSRVNKREAPDYYNVIKHPMDLGSMTKKLKTLQYKSKQEFVDDLNLIWANCLKYNAAPEHFLRKHALYMRKETEKLVPLIPDIVIRDRAEVEAEERRLQLAEMDGAEESDDEPIMSSRGRKAPGKSSMKGTAPTRQTPTGSEGPSGPPGSQQKNSVGPDADAPAEGSQNGLSTPPPGTLTPLGANGVGSQVDAMEIDGFTATIPTVGGLSAIGFEHDDPEYQVWKQVTKKDRALIAAERHRLFKGDKLNVDEPALLRTKTGMRQWLKNQKQVTEADKAAQSSTQASRPGPGETLAEGMEEEEEEKVIPDYYDVMSGIPDIPPHLVWHEDSEGNVVDNSEEFLRILPKGSFIQPDSKLSRRLDANMRQMQETRKICSKVGIVKQMQLQTQMYQNQFQKYQPEPFVELDVPPHVMNDDGPVINPGVSKAALQRSVAKILYHTGFEEYQPSALDAVTDVASEYFTKISETLKGYMESPKVPVSDTTDVPSSGAVQYKPPYTQQEMILHTLSVMGTDVESLELYVKDDIERLGTKLGVIHDRLRAHFTELLRPAFHESGGDGSNAFNDGSDQFVGGDFAEDIDEDFFGFKELGLDKEFGLASLGVPFHLLQNRMFNAHQSQNANVSQVSDSLFPTPIPYPRVSVKSIQSQIGLVHEFFIQKLQANGNEPLVEDLELPLKQRPSRPKLPASGKIVPPNNTAANTSPQKRPLPPNVAQSSSKVGVGSSEPSKKKAKKNNGIAADATSSMGPPGVDNLFGSSTTDGKSAIKAGQQSNTNPGTNDSGVAVNGDNSGVSDVVGESNSGLADADAQHSKVNGTAVPSSTGDNAGNQSAGMMSPESING</sequence>
<dbReference type="Gene3D" id="1.20.920.10">
    <property type="entry name" value="Bromodomain-like"/>
    <property type="match status" value="1"/>
</dbReference>
<feature type="compositionally biased region" description="Polar residues" evidence="9">
    <location>
        <begin position="1195"/>
        <end position="1228"/>
    </location>
</feature>
<feature type="compositionally biased region" description="Basic and acidic residues" evidence="9">
    <location>
        <begin position="269"/>
        <end position="295"/>
    </location>
</feature>
<feature type="region of interest" description="Disordered" evidence="9">
    <location>
        <begin position="699"/>
        <end position="731"/>
    </location>
</feature>
<comment type="subcellular location">
    <subcellularLocation>
        <location evidence="1">Nucleus</location>
    </subcellularLocation>
</comment>
<evidence type="ECO:0000256" key="7">
    <source>
        <dbReference type="ARBA" id="ARBA00093633"/>
    </source>
</evidence>
<evidence type="ECO:0000256" key="9">
    <source>
        <dbReference type="SAM" id="MobiDB-lite"/>
    </source>
</evidence>
<feature type="domain" description="Bromo" evidence="10">
    <location>
        <begin position="421"/>
        <end position="491"/>
    </location>
</feature>
<dbReference type="AlphaFoldDB" id="A0A0U1LR89"/>
<dbReference type="SUPFAM" id="SSF47370">
    <property type="entry name" value="Bromodomain"/>
    <property type="match status" value="1"/>
</dbReference>
<keyword evidence="3" id="KW-0805">Transcription regulation</keyword>
<dbReference type="GO" id="GO:0006357">
    <property type="term" value="P:regulation of transcription by RNA polymerase II"/>
    <property type="evidence" value="ECO:0007669"/>
    <property type="project" value="UniProtKB-ARBA"/>
</dbReference>
<dbReference type="CDD" id="cd22927">
    <property type="entry name" value="HFD_SPT7"/>
    <property type="match status" value="1"/>
</dbReference>
<gene>
    <name evidence="11" type="ORF">PISL3812_02926</name>
</gene>
<dbReference type="InterPro" id="IPR036427">
    <property type="entry name" value="Bromodomain-like_sf"/>
</dbReference>
<feature type="region of interest" description="Disordered" evidence="9">
    <location>
        <begin position="1"/>
        <end position="20"/>
    </location>
</feature>
<feature type="region of interest" description="Disordered" evidence="9">
    <location>
        <begin position="529"/>
        <end position="615"/>
    </location>
</feature>
<proteinExistence type="predicted"/>
<dbReference type="FunFam" id="1.10.20.10:FF:000072">
    <property type="entry name" value="Transcriptional activator spt7"/>
    <property type="match status" value="1"/>
</dbReference>
<dbReference type="OrthoDB" id="21449at2759"/>
<feature type="compositionally biased region" description="Acidic residues" evidence="9">
    <location>
        <begin position="213"/>
        <end position="234"/>
    </location>
</feature>
<dbReference type="SMART" id="SM00297">
    <property type="entry name" value="BROMO"/>
    <property type="match status" value="1"/>
</dbReference>
<evidence type="ECO:0000256" key="4">
    <source>
        <dbReference type="ARBA" id="ARBA00023117"/>
    </source>
</evidence>
<dbReference type="InterPro" id="IPR037782">
    <property type="entry name" value="Spt7"/>
</dbReference>
<protein>
    <recommendedName>
        <fullName evidence="7">SAGA complex subunit Spt7</fullName>
    </recommendedName>
</protein>
<evidence type="ECO:0000259" key="10">
    <source>
        <dbReference type="PROSITE" id="PS50014"/>
    </source>
</evidence>
<feature type="compositionally biased region" description="Polar residues" evidence="9">
    <location>
        <begin position="1121"/>
        <end position="1131"/>
    </location>
</feature>
<dbReference type="CDD" id="cd05510">
    <property type="entry name" value="Bromo_SPT7_like"/>
    <property type="match status" value="1"/>
</dbReference>
<feature type="compositionally biased region" description="Acidic residues" evidence="9">
    <location>
        <begin position="533"/>
        <end position="542"/>
    </location>
</feature>
<feature type="compositionally biased region" description="Low complexity" evidence="9">
    <location>
        <begin position="337"/>
        <end position="346"/>
    </location>
</feature>
<dbReference type="GO" id="GO:0006325">
    <property type="term" value="P:chromatin organization"/>
    <property type="evidence" value="ECO:0007669"/>
    <property type="project" value="UniProtKB-ARBA"/>
</dbReference>
<feature type="region of interest" description="Disordered" evidence="9">
    <location>
        <begin position="179"/>
        <end position="295"/>
    </location>
</feature>
<name>A0A0U1LR89_TALIS</name>
<evidence type="ECO:0000256" key="3">
    <source>
        <dbReference type="ARBA" id="ARBA00023015"/>
    </source>
</evidence>
<keyword evidence="5" id="KW-0804">Transcription</keyword>
<dbReference type="PANTHER" id="PTHR47343">
    <property type="entry name" value="TRANSCRIPTIONAL ACTIVATOR SPT7"/>
    <property type="match status" value="1"/>
</dbReference>
<dbReference type="PROSITE" id="PS00633">
    <property type="entry name" value="BROMODOMAIN_1"/>
    <property type="match status" value="1"/>
</dbReference>
<feature type="region of interest" description="Disordered" evidence="9">
    <location>
        <begin position="326"/>
        <end position="346"/>
    </location>
</feature>